<keyword evidence="2" id="KW-1185">Reference proteome</keyword>
<evidence type="ECO:0000313" key="1">
    <source>
        <dbReference type="EMBL" id="MED6194594.1"/>
    </source>
</evidence>
<sequence length="270" mass="30841">MVWLRQRLQHIPADADPDTLRQYARCDIMLFIGAYLMPDKSDNLVHIRWLPLLRDFPMASEKMTMDIAGCVPLILSWIYHRFPGSGKEYPTSLGRAKTRTDTSTNTFVKDLAQNGPNHEIMETPLGMAIYKEANTTQPHFFPSFTPKMRENRLRVDSSVLRIDSNVAKVAESRFGGCGLSSCWCEIGVLGYSMAQRKSRVSIELGVQYWRFIRTENPWVGDSHSIYIIRLFRYMFKLGKLAKRSFGFFESSISASSSLPLWSCGELGVYV</sequence>
<evidence type="ECO:0008006" key="3">
    <source>
        <dbReference type="Google" id="ProtNLM"/>
    </source>
</evidence>
<accession>A0ABU6XAK6</accession>
<evidence type="ECO:0000313" key="2">
    <source>
        <dbReference type="Proteomes" id="UP001341840"/>
    </source>
</evidence>
<proteinExistence type="predicted"/>
<dbReference type="Proteomes" id="UP001341840">
    <property type="component" value="Unassembled WGS sequence"/>
</dbReference>
<name>A0ABU6XAK6_9FABA</name>
<comment type="caution">
    <text evidence="1">The sequence shown here is derived from an EMBL/GenBank/DDBJ whole genome shotgun (WGS) entry which is preliminary data.</text>
</comment>
<dbReference type="EMBL" id="JASCZI010211572">
    <property type="protein sequence ID" value="MED6194594.1"/>
    <property type="molecule type" value="Genomic_DNA"/>
</dbReference>
<protein>
    <recommendedName>
        <fullName evidence="3">Aminotransferase-like plant mobile domain-containing protein</fullName>
    </recommendedName>
</protein>
<organism evidence="1 2">
    <name type="scientific">Stylosanthes scabra</name>
    <dbReference type="NCBI Taxonomy" id="79078"/>
    <lineage>
        <taxon>Eukaryota</taxon>
        <taxon>Viridiplantae</taxon>
        <taxon>Streptophyta</taxon>
        <taxon>Embryophyta</taxon>
        <taxon>Tracheophyta</taxon>
        <taxon>Spermatophyta</taxon>
        <taxon>Magnoliopsida</taxon>
        <taxon>eudicotyledons</taxon>
        <taxon>Gunneridae</taxon>
        <taxon>Pentapetalae</taxon>
        <taxon>rosids</taxon>
        <taxon>fabids</taxon>
        <taxon>Fabales</taxon>
        <taxon>Fabaceae</taxon>
        <taxon>Papilionoideae</taxon>
        <taxon>50 kb inversion clade</taxon>
        <taxon>dalbergioids sensu lato</taxon>
        <taxon>Dalbergieae</taxon>
        <taxon>Pterocarpus clade</taxon>
        <taxon>Stylosanthes</taxon>
    </lineage>
</organism>
<reference evidence="1 2" key="1">
    <citation type="journal article" date="2023" name="Plants (Basel)">
        <title>Bridging the Gap: Combining Genomics and Transcriptomics Approaches to Understand Stylosanthes scabra, an Orphan Legume from the Brazilian Caatinga.</title>
        <authorList>
            <person name="Ferreira-Neto J.R.C."/>
            <person name="da Silva M.D."/>
            <person name="Binneck E."/>
            <person name="de Melo N.F."/>
            <person name="da Silva R.H."/>
            <person name="de Melo A.L.T.M."/>
            <person name="Pandolfi V."/>
            <person name="Bustamante F.O."/>
            <person name="Brasileiro-Vidal A.C."/>
            <person name="Benko-Iseppon A.M."/>
        </authorList>
    </citation>
    <scope>NUCLEOTIDE SEQUENCE [LARGE SCALE GENOMIC DNA]</scope>
    <source>
        <tissue evidence="1">Leaves</tissue>
    </source>
</reference>
<gene>
    <name evidence="1" type="ORF">PIB30_029972</name>
</gene>